<dbReference type="Proteomes" id="UP000193884">
    <property type="component" value="Unassembled WGS sequence"/>
</dbReference>
<dbReference type="EMBL" id="NAFK01000153">
    <property type="protein sequence ID" value="OSJ30565.1"/>
    <property type="molecule type" value="Genomic_DNA"/>
</dbReference>
<accession>A0ABX3X5J1</accession>
<name>A0ABX3X5J1_9BRAD</name>
<feature type="transmembrane region" description="Helical" evidence="1">
    <location>
        <begin position="46"/>
        <end position="66"/>
    </location>
</feature>
<comment type="caution">
    <text evidence="2">The sequence shown here is derived from an EMBL/GenBank/DDBJ whole genome shotgun (WGS) entry which is preliminary data.</text>
</comment>
<keyword evidence="1" id="KW-0472">Membrane</keyword>
<keyword evidence="1" id="KW-1133">Transmembrane helix</keyword>
<evidence type="ECO:0000313" key="2">
    <source>
        <dbReference type="EMBL" id="OSJ30565.1"/>
    </source>
</evidence>
<protein>
    <submittedName>
        <fullName evidence="2">Uncharacterized protein</fullName>
    </submittedName>
</protein>
<organism evidence="2 3">
    <name type="scientific">Bradyrhizobium canariense</name>
    <dbReference type="NCBI Taxonomy" id="255045"/>
    <lineage>
        <taxon>Bacteria</taxon>
        <taxon>Pseudomonadati</taxon>
        <taxon>Pseudomonadota</taxon>
        <taxon>Alphaproteobacteria</taxon>
        <taxon>Hyphomicrobiales</taxon>
        <taxon>Nitrobacteraceae</taxon>
        <taxon>Bradyrhizobium</taxon>
    </lineage>
</organism>
<evidence type="ECO:0000256" key="1">
    <source>
        <dbReference type="SAM" id="Phobius"/>
    </source>
</evidence>
<gene>
    <name evidence="2" type="ORF">BST63_12345</name>
</gene>
<reference evidence="2 3" key="1">
    <citation type="submission" date="2017-03" db="EMBL/GenBank/DDBJ databases">
        <title>Whole genome sequences of fourteen strains of Bradyrhizobium canariense and one strain of Bradyrhizobium japonicum isolated from Lupinus (Papilionoideae: Genisteae) species in Algeria.</title>
        <authorList>
            <person name="Crovadore J."/>
            <person name="Chekireb D."/>
            <person name="Brachmann A."/>
            <person name="Chablais R."/>
            <person name="Cochard B."/>
            <person name="Lefort F."/>
        </authorList>
    </citation>
    <scope>NUCLEOTIDE SEQUENCE [LARGE SCALE GENOMIC DNA]</scope>
    <source>
        <strain evidence="2 3">UBMAN05</strain>
    </source>
</reference>
<sequence length="68" mass="7174">MPEPGCAKKPHVLKGRALVLSVEGESMTPPKQNGPTLWGSRANGPVGWIVSVVSILMLVAALYLYAVS</sequence>
<keyword evidence="1" id="KW-0812">Transmembrane</keyword>
<keyword evidence="3" id="KW-1185">Reference proteome</keyword>
<proteinExistence type="predicted"/>
<evidence type="ECO:0000313" key="3">
    <source>
        <dbReference type="Proteomes" id="UP000193884"/>
    </source>
</evidence>